<evidence type="ECO:0000259" key="2">
    <source>
        <dbReference type="Pfam" id="PF13837"/>
    </source>
</evidence>
<feature type="coiled-coil region" evidence="1">
    <location>
        <begin position="253"/>
        <end position="294"/>
    </location>
</feature>
<dbReference type="AlphaFoldDB" id="A0A6I8UL66"/>
<dbReference type="KEGG" id="dpo:4817903"/>
<proteinExistence type="predicted"/>
<dbReference type="ExpressionAtlas" id="A0A6I8UL66">
    <property type="expression patterns" value="baseline"/>
</dbReference>
<dbReference type="PANTHER" id="PTHR22666:SF3">
    <property type="entry name" value="MYB_SANT-LIKE DNA-BINDING DOMAIN-CONTAINING PROTEIN 1"/>
    <property type="match status" value="1"/>
</dbReference>
<dbReference type="InterPro" id="IPR044822">
    <property type="entry name" value="Myb_DNA-bind_4"/>
</dbReference>
<feature type="domain" description="Myb/SANT-like DNA-binding" evidence="2">
    <location>
        <begin position="12"/>
        <end position="93"/>
    </location>
</feature>
<dbReference type="InParanoid" id="A0A6I8UL66"/>
<dbReference type="Proteomes" id="UP000001819">
    <property type="component" value="Chromosome 4"/>
</dbReference>
<dbReference type="GO" id="GO:0016604">
    <property type="term" value="C:nuclear body"/>
    <property type="evidence" value="ECO:0007669"/>
    <property type="project" value="TreeGrafter"/>
</dbReference>
<dbReference type="Pfam" id="PF13837">
    <property type="entry name" value="Myb_DNA-bind_4"/>
    <property type="match status" value="1"/>
</dbReference>
<keyword evidence="3" id="KW-1185">Reference proteome</keyword>
<dbReference type="InterPro" id="IPR026095">
    <property type="entry name" value="Myb/SANT-like_DNA-bd_dom_prot"/>
</dbReference>
<keyword evidence="1" id="KW-0175">Coiled coil</keyword>
<organism evidence="3 4">
    <name type="scientific">Drosophila pseudoobscura pseudoobscura</name>
    <name type="common">Fruit fly</name>
    <dbReference type="NCBI Taxonomy" id="46245"/>
    <lineage>
        <taxon>Eukaryota</taxon>
        <taxon>Metazoa</taxon>
        <taxon>Ecdysozoa</taxon>
        <taxon>Arthropoda</taxon>
        <taxon>Hexapoda</taxon>
        <taxon>Insecta</taxon>
        <taxon>Pterygota</taxon>
        <taxon>Neoptera</taxon>
        <taxon>Endopterygota</taxon>
        <taxon>Diptera</taxon>
        <taxon>Brachycera</taxon>
        <taxon>Muscomorpha</taxon>
        <taxon>Ephydroidea</taxon>
        <taxon>Drosophilidae</taxon>
        <taxon>Drosophila</taxon>
        <taxon>Sophophora</taxon>
    </lineage>
</organism>
<sequence>MSGGKHMRLRYYTSMEEVTMVRVWREFLDLIPSYSENLPIFRDISHSMQQCGIRLNKQEVRRRINSYRNKYLTERSRVEGDPEYTPEWRLYQIVDCLFNPERPSVDIHLVQNVLESAAMQVRSEHPDLPNIPSSMSRAPYVKFNRDPDGCAFLEGPSPTPPQQTQNLPEMLHFSQNPVKTEPKPLDADEADSPTYAESAIRRTPLMPANYQLQLPVEERMEMGANGQMEYVGKKKRGRRSILPRVGQISLAQLEALRMQNGELERQNENSQMELEFKERQYNELEQTLDLWMHQQEMFLLHFERLGFKTAED</sequence>
<accession>A0A6I8UL66</accession>
<evidence type="ECO:0000313" key="4">
    <source>
        <dbReference type="RefSeq" id="XP_001357222.4"/>
    </source>
</evidence>
<dbReference type="FunCoup" id="A0A6I8UL66">
    <property type="interactions" value="119"/>
</dbReference>
<evidence type="ECO:0000313" key="3">
    <source>
        <dbReference type="Proteomes" id="UP000001819"/>
    </source>
</evidence>
<evidence type="ECO:0000256" key="1">
    <source>
        <dbReference type="SAM" id="Coils"/>
    </source>
</evidence>
<protein>
    <recommendedName>
        <fullName evidence="2">Myb/SANT-like DNA-binding domain-containing protein</fullName>
    </recommendedName>
</protein>
<gene>
    <name evidence="4" type="primary">LOC4817903</name>
</gene>
<dbReference type="GO" id="GO:0045893">
    <property type="term" value="P:positive regulation of DNA-templated transcription"/>
    <property type="evidence" value="ECO:0007669"/>
    <property type="project" value="TreeGrafter"/>
</dbReference>
<dbReference type="RefSeq" id="XP_001357222.4">
    <property type="nucleotide sequence ID" value="XM_001357186.4"/>
</dbReference>
<dbReference type="PANTHER" id="PTHR22666">
    <property type="entry name" value="MYB_SANT-LIKE DNA-BINDING DOMAIN-CONTAINING PROTEIN 1"/>
    <property type="match status" value="1"/>
</dbReference>
<name>A0A6I8UL66_DROPS</name>
<reference evidence="4" key="1">
    <citation type="submission" date="2025-08" db="UniProtKB">
        <authorList>
            <consortium name="RefSeq"/>
        </authorList>
    </citation>
    <scope>IDENTIFICATION</scope>
    <source>
        <strain evidence="4">MV-25-SWS-2005</strain>
        <tissue evidence="4">Whole body</tissue>
    </source>
</reference>